<dbReference type="GO" id="GO:0006227">
    <property type="term" value="P:dUDP biosynthetic process"/>
    <property type="evidence" value="ECO:0007669"/>
    <property type="project" value="TreeGrafter"/>
</dbReference>
<protein>
    <recommendedName>
        <fullName evidence="3">Thymidylate kinase</fullName>
        <ecNumber evidence="2">2.7.4.9</ecNumber>
    </recommendedName>
</protein>
<evidence type="ECO:0000313" key="11">
    <source>
        <dbReference type="Proteomes" id="UP000482960"/>
    </source>
</evidence>
<evidence type="ECO:0000256" key="2">
    <source>
        <dbReference type="ARBA" id="ARBA00012980"/>
    </source>
</evidence>
<comment type="caution">
    <text evidence="10">The sequence shown here is derived from an EMBL/GenBank/DDBJ whole genome shotgun (WGS) entry which is preliminary data.</text>
</comment>
<evidence type="ECO:0000256" key="6">
    <source>
        <dbReference type="ARBA" id="ARBA00022741"/>
    </source>
</evidence>
<evidence type="ECO:0000256" key="5">
    <source>
        <dbReference type="ARBA" id="ARBA00022727"/>
    </source>
</evidence>
<keyword evidence="5" id="KW-0545">Nucleotide biosynthesis</keyword>
<dbReference type="SUPFAM" id="SSF52540">
    <property type="entry name" value="P-loop containing nucleoside triphosphate hydrolases"/>
    <property type="match status" value="1"/>
</dbReference>
<dbReference type="EC" id="2.7.4.9" evidence="2"/>
<gene>
    <name evidence="10" type="ORF">Prum_037200</name>
</gene>
<name>A0A6V8L507_9ACTN</name>
<dbReference type="Pfam" id="PF02223">
    <property type="entry name" value="Thymidylate_kin"/>
    <property type="match status" value="1"/>
</dbReference>
<dbReference type="InterPro" id="IPR018095">
    <property type="entry name" value="Thymidylate_kin_CS"/>
</dbReference>
<keyword evidence="11" id="KW-1185">Reference proteome</keyword>
<keyword evidence="6" id="KW-0547">Nucleotide-binding</keyword>
<dbReference type="PROSITE" id="PS01331">
    <property type="entry name" value="THYMIDYLATE_KINASE"/>
    <property type="match status" value="1"/>
</dbReference>
<dbReference type="GO" id="GO:0006233">
    <property type="term" value="P:dTDP biosynthetic process"/>
    <property type="evidence" value="ECO:0007669"/>
    <property type="project" value="InterPro"/>
</dbReference>
<organism evidence="10 11">
    <name type="scientific">Phytohabitans rumicis</name>
    <dbReference type="NCBI Taxonomy" id="1076125"/>
    <lineage>
        <taxon>Bacteria</taxon>
        <taxon>Bacillati</taxon>
        <taxon>Actinomycetota</taxon>
        <taxon>Actinomycetes</taxon>
        <taxon>Micromonosporales</taxon>
        <taxon>Micromonosporaceae</taxon>
    </lineage>
</organism>
<accession>A0A6V8L507</accession>
<keyword evidence="7" id="KW-0418">Kinase</keyword>
<reference evidence="10 11" key="2">
    <citation type="submission" date="2020-03" db="EMBL/GenBank/DDBJ databases">
        <authorList>
            <person name="Ichikawa N."/>
            <person name="Kimura A."/>
            <person name="Kitahashi Y."/>
            <person name="Uohara A."/>
        </authorList>
    </citation>
    <scope>NUCLEOTIDE SEQUENCE [LARGE SCALE GENOMIC DNA]</scope>
    <source>
        <strain evidence="10 11">NBRC 108638</strain>
    </source>
</reference>
<comment type="similarity">
    <text evidence="1">Belongs to the thymidylate kinase family.</text>
</comment>
<dbReference type="PANTHER" id="PTHR10344">
    <property type="entry name" value="THYMIDYLATE KINASE"/>
    <property type="match status" value="1"/>
</dbReference>
<evidence type="ECO:0000256" key="1">
    <source>
        <dbReference type="ARBA" id="ARBA00009776"/>
    </source>
</evidence>
<keyword evidence="8" id="KW-0067">ATP-binding</keyword>
<evidence type="ECO:0000313" key="10">
    <source>
        <dbReference type="EMBL" id="GFJ90078.1"/>
    </source>
</evidence>
<dbReference type="GO" id="GO:0005829">
    <property type="term" value="C:cytosol"/>
    <property type="evidence" value="ECO:0007669"/>
    <property type="project" value="TreeGrafter"/>
</dbReference>
<feature type="domain" description="Thymidylate kinase-like" evidence="9">
    <location>
        <begin position="2"/>
        <end position="106"/>
    </location>
</feature>
<reference evidence="10 11" key="1">
    <citation type="submission" date="2020-03" db="EMBL/GenBank/DDBJ databases">
        <title>Whole genome shotgun sequence of Phytohabitans rumicis NBRC 108638.</title>
        <authorList>
            <person name="Komaki H."/>
            <person name="Tamura T."/>
        </authorList>
    </citation>
    <scope>NUCLEOTIDE SEQUENCE [LARGE SCALE GENOMIC DNA]</scope>
    <source>
        <strain evidence="10 11">NBRC 108638</strain>
    </source>
</reference>
<dbReference type="InterPro" id="IPR039430">
    <property type="entry name" value="Thymidylate_kin-like_dom"/>
</dbReference>
<dbReference type="InterPro" id="IPR027417">
    <property type="entry name" value="P-loop_NTPase"/>
</dbReference>
<proteinExistence type="inferred from homology"/>
<keyword evidence="4" id="KW-0808">Transferase</keyword>
<dbReference type="AlphaFoldDB" id="A0A6V8L507"/>
<dbReference type="Proteomes" id="UP000482960">
    <property type="component" value="Unassembled WGS sequence"/>
</dbReference>
<evidence type="ECO:0000256" key="7">
    <source>
        <dbReference type="ARBA" id="ARBA00022777"/>
    </source>
</evidence>
<evidence type="ECO:0000256" key="4">
    <source>
        <dbReference type="ARBA" id="ARBA00022679"/>
    </source>
</evidence>
<dbReference type="EMBL" id="BLPG01000001">
    <property type="protein sequence ID" value="GFJ90078.1"/>
    <property type="molecule type" value="Genomic_DNA"/>
</dbReference>
<dbReference type="CDD" id="cd01672">
    <property type="entry name" value="TMPK"/>
    <property type="match status" value="1"/>
</dbReference>
<sequence length="132" mass="14352">MVISDRYVDSSLAYQGAGRTLPVEEVSWLSSWATGGLKPDLVVLLDITPDVGLGRVVSRGAGTDRLESESVPFHERVRWAFLDLAGADPKRYLVLDATRPADEITTAVVERVSGLLPDTDEQPMGELSEVRA</sequence>
<evidence type="ECO:0000256" key="8">
    <source>
        <dbReference type="ARBA" id="ARBA00022840"/>
    </source>
</evidence>
<dbReference type="GO" id="GO:0006235">
    <property type="term" value="P:dTTP biosynthetic process"/>
    <property type="evidence" value="ECO:0007669"/>
    <property type="project" value="TreeGrafter"/>
</dbReference>
<dbReference type="GO" id="GO:0004798">
    <property type="term" value="F:dTMP kinase activity"/>
    <property type="evidence" value="ECO:0007669"/>
    <property type="project" value="UniProtKB-EC"/>
</dbReference>
<evidence type="ECO:0000259" key="9">
    <source>
        <dbReference type="Pfam" id="PF02223"/>
    </source>
</evidence>
<dbReference type="PANTHER" id="PTHR10344:SF4">
    <property type="entry name" value="UMP-CMP KINASE 2, MITOCHONDRIAL"/>
    <property type="match status" value="1"/>
</dbReference>
<dbReference type="Gene3D" id="3.40.50.300">
    <property type="entry name" value="P-loop containing nucleotide triphosphate hydrolases"/>
    <property type="match status" value="1"/>
</dbReference>
<dbReference type="GO" id="GO:0005524">
    <property type="term" value="F:ATP binding"/>
    <property type="evidence" value="ECO:0007669"/>
    <property type="project" value="UniProtKB-KW"/>
</dbReference>
<evidence type="ECO:0000256" key="3">
    <source>
        <dbReference type="ARBA" id="ARBA00017144"/>
    </source>
</evidence>